<dbReference type="GO" id="GO:0003700">
    <property type="term" value="F:DNA-binding transcription factor activity"/>
    <property type="evidence" value="ECO:0007669"/>
    <property type="project" value="InterPro"/>
</dbReference>
<comment type="caution">
    <text evidence="1">The sequence shown here is derived from an EMBL/GenBank/DDBJ whole genome shotgun (WGS) entry which is preliminary data.</text>
</comment>
<dbReference type="Pfam" id="PF01371">
    <property type="entry name" value="Trp_repressor"/>
    <property type="match status" value="1"/>
</dbReference>
<dbReference type="PANTHER" id="PTHR40080">
    <property type="entry name" value="LMO1763 PROTEIN"/>
    <property type="match status" value="1"/>
</dbReference>
<protein>
    <recommendedName>
        <fullName evidence="3">TrpR like protein, YerC/YecD</fullName>
    </recommendedName>
</protein>
<dbReference type="NCBIfam" id="TIGR02531">
    <property type="entry name" value="yecD_yerC"/>
    <property type="match status" value="1"/>
</dbReference>
<dbReference type="GO" id="GO:0043565">
    <property type="term" value="F:sequence-specific DNA binding"/>
    <property type="evidence" value="ECO:0007669"/>
    <property type="project" value="InterPro"/>
</dbReference>
<dbReference type="AlphaFoldDB" id="A0A2M8L3J7"/>
<dbReference type="InterPro" id="IPR038116">
    <property type="entry name" value="TrpR-like_sf"/>
</dbReference>
<accession>A0A2M8L3J7</accession>
<evidence type="ECO:0000313" key="1">
    <source>
        <dbReference type="EMBL" id="PJE67476.1"/>
    </source>
</evidence>
<dbReference type="SUPFAM" id="SSF48295">
    <property type="entry name" value="TrpR-like"/>
    <property type="match status" value="1"/>
</dbReference>
<proteinExistence type="predicted"/>
<dbReference type="InterPro" id="IPR013368">
    <property type="entry name" value="YecD_YerC"/>
</dbReference>
<reference evidence="2" key="1">
    <citation type="submission" date="2017-09" db="EMBL/GenBank/DDBJ databases">
        <title>Depth-based differentiation of microbial function through sediment-hosted aquifers and enrichment of novel symbionts in the deep terrestrial subsurface.</title>
        <authorList>
            <person name="Probst A.J."/>
            <person name="Ladd B."/>
            <person name="Jarett J.K."/>
            <person name="Geller-Mcgrath D.E."/>
            <person name="Sieber C.M.K."/>
            <person name="Emerson J.B."/>
            <person name="Anantharaman K."/>
            <person name="Thomas B.C."/>
            <person name="Malmstrom R."/>
            <person name="Stieglmeier M."/>
            <person name="Klingl A."/>
            <person name="Woyke T."/>
            <person name="Ryan C.M."/>
            <person name="Banfield J.F."/>
        </authorList>
    </citation>
    <scope>NUCLEOTIDE SEQUENCE [LARGE SCALE GENOMIC DNA]</scope>
</reference>
<organism evidence="1 2">
    <name type="scientific">Candidatus Shapirobacteria bacterium CG10_big_fil_rev_8_21_14_0_10_40_9</name>
    <dbReference type="NCBI Taxonomy" id="1974888"/>
    <lineage>
        <taxon>Bacteria</taxon>
        <taxon>Candidatus Shapironibacteriota</taxon>
    </lineage>
</organism>
<dbReference type="Gene3D" id="1.10.1270.10">
    <property type="entry name" value="TrpR-like"/>
    <property type="match status" value="1"/>
</dbReference>
<name>A0A2M8L3J7_9BACT</name>
<dbReference type="EMBL" id="PFEK01000044">
    <property type="protein sequence ID" value="PJE67476.1"/>
    <property type="molecule type" value="Genomic_DNA"/>
</dbReference>
<evidence type="ECO:0008006" key="3">
    <source>
        <dbReference type="Google" id="ProtNLM"/>
    </source>
</evidence>
<gene>
    <name evidence="1" type="ORF">COU95_02230</name>
</gene>
<dbReference type="Proteomes" id="UP000231474">
    <property type="component" value="Unassembled WGS sequence"/>
</dbReference>
<evidence type="ECO:0000313" key="2">
    <source>
        <dbReference type="Proteomes" id="UP000231474"/>
    </source>
</evidence>
<dbReference type="InterPro" id="IPR010921">
    <property type="entry name" value="Trp_repressor/repl_initiator"/>
</dbReference>
<dbReference type="InterPro" id="IPR000831">
    <property type="entry name" value="Trp_repress"/>
</dbReference>
<sequence length="158" mass="18100">MTKVSRILIDPKRISFFINSLWNTLALIEDRKEAEAFFKDVFTRTEILMFAKRIQIAKMLLLGYDYQTISSFVRVGNTTISKVSDWLNQSKGAKEVILRVLEIEKRQKEKLEMPPPPRGITSLGPNLAKLGIEAAIKQISKRKKRKSVEKSLHSNTPV</sequence>
<dbReference type="PANTHER" id="PTHR40080:SF1">
    <property type="entry name" value="TRPR-LIKE PROTEIN YERC_YECD"/>
    <property type="match status" value="1"/>
</dbReference>